<evidence type="ECO:0000256" key="1">
    <source>
        <dbReference type="SAM" id="SignalP"/>
    </source>
</evidence>
<proteinExistence type="predicted"/>
<dbReference type="Proteomes" id="UP000248764">
    <property type="component" value="Unassembled WGS sequence"/>
</dbReference>
<protein>
    <submittedName>
        <fullName evidence="2">Uncharacterized protein</fullName>
    </submittedName>
</protein>
<dbReference type="AlphaFoldDB" id="A0A2W2BH48"/>
<feature type="chain" id="PRO_5039215626" evidence="1">
    <location>
        <begin position="26"/>
        <end position="70"/>
    </location>
</feature>
<dbReference type="RefSeq" id="WP_111258356.1">
    <property type="nucleotide sequence ID" value="NZ_POTW01000126.1"/>
</dbReference>
<dbReference type="EMBL" id="POTW01000126">
    <property type="protein sequence ID" value="PZF79628.1"/>
    <property type="molecule type" value="Genomic_DNA"/>
</dbReference>
<evidence type="ECO:0000313" key="2">
    <source>
        <dbReference type="EMBL" id="PZF79628.1"/>
    </source>
</evidence>
<keyword evidence="1" id="KW-0732">Signal</keyword>
<comment type="caution">
    <text evidence="2">The sequence shown here is derived from an EMBL/GenBank/DDBJ whole genome shotgun (WGS) entry which is preliminary data.</text>
</comment>
<evidence type="ECO:0000313" key="3">
    <source>
        <dbReference type="Proteomes" id="UP000248764"/>
    </source>
</evidence>
<reference evidence="2 3" key="1">
    <citation type="submission" date="2018-01" db="EMBL/GenBank/DDBJ databases">
        <title>Draft genome sequence of Jiangella sp. GTF31.</title>
        <authorList>
            <person name="Sahin N."/>
            <person name="Ay H."/>
            <person name="Saygin H."/>
        </authorList>
    </citation>
    <scope>NUCLEOTIDE SEQUENCE [LARGE SCALE GENOMIC DNA]</scope>
    <source>
        <strain evidence="2 3">GTF31</strain>
    </source>
</reference>
<sequence length="70" mass="6879">MVSFSRRSALAGVLATAGGAAAVAAAVTRPDEALPDDPAAGLAAVDEGSDEATLAHEARLMARLHVPALG</sequence>
<accession>A0A2W2BH48</accession>
<gene>
    <name evidence="2" type="ORF">C1I92_30255</name>
</gene>
<dbReference type="InterPro" id="IPR006311">
    <property type="entry name" value="TAT_signal"/>
</dbReference>
<name>A0A2W2BH48_9ACTN</name>
<keyword evidence="3" id="KW-1185">Reference proteome</keyword>
<feature type="signal peptide" evidence="1">
    <location>
        <begin position="1"/>
        <end position="25"/>
    </location>
</feature>
<organism evidence="2 3">
    <name type="scientific">Jiangella anatolica</name>
    <dbReference type="NCBI Taxonomy" id="2670374"/>
    <lineage>
        <taxon>Bacteria</taxon>
        <taxon>Bacillati</taxon>
        <taxon>Actinomycetota</taxon>
        <taxon>Actinomycetes</taxon>
        <taxon>Jiangellales</taxon>
        <taxon>Jiangellaceae</taxon>
        <taxon>Jiangella</taxon>
    </lineage>
</organism>
<dbReference type="PROSITE" id="PS51318">
    <property type="entry name" value="TAT"/>
    <property type="match status" value="1"/>
</dbReference>